<dbReference type="InterPro" id="IPR009971">
    <property type="entry name" value="DUF1496"/>
</dbReference>
<reference evidence="2" key="1">
    <citation type="journal article" date="2019" name="Int. J. Syst. Evol. Microbiol.">
        <title>The Global Catalogue of Microorganisms (GCM) 10K type strain sequencing project: providing services to taxonomists for standard genome sequencing and annotation.</title>
        <authorList>
            <consortium name="The Broad Institute Genomics Platform"/>
            <consortium name="The Broad Institute Genome Sequencing Center for Infectious Disease"/>
            <person name="Wu L."/>
            <person name="Ma J."/>
        </authorList>
    </citation>
    <scope>NUCLEOTIDE SEQUENCE [LARGE SCALE GENOMIC DNA]</scope>
    <source>
        <strain evidence="2">CGMCC 1.15394</strain>
    </source>
</reference>
<dbReference type="Pfam" id="PF07383">
    <property type="entry name" value="DUF1496"/>
    <property type="match status" value="1"/>
</dbReference>
<organism evidence="1 2">
    <name type="scientific">Pseudoalteromonas gelatinilytica</name>
    <dbReference type="NCBI Taxonomy" id="1703256"/>
    <lineage>
        <taxon>Bacteria</taxon>
        <taxon>Pseudomonadati</taxon>
        <taxon>Pseudomonadota</taxon>
        <taxon>Gammaproteobacteria</taxon>
        <taxon>Alteromonadales</taxon>
        <taxon>Pseudoalteromonadaceae</taxon>
        <taxon>Pseudoalteromonas</taxon>
    </lineage>
</organism>
<dbReference type="Proteomes" id="UP000638462">
    <property type="component" value="Unassembled WGS sequence"/>
</dbReference>
<gene>
    <name evidence="1" type="ORF">GCM10008027_20240</name>
</gene>
<proteinExistence type="predicted"/>
<sequence>MLKKILILTTLVILLFLNKSMAKEKPLVVIDGQETLNNHRVCWYENKRYTEGAYIVVGEMTLICSAKQPNFSNSDLAWLRLNANGEIIYPKQAKTIHVN</sequence>
<keyword evidence="2" id="KW-1185">Reference proteome</keyword>
<evidence type="ECO:0000313" key="2">
    <source>
        <dbReference type="Proteomes" id="UP000638462"/>
    </source>
</evidence>
<evidence type="ECO:0000313" key="1">
    <source>
        <dbReference type="EMBL" id="GGE95192.1"/>
    </source>
</evidence>
<name>A0ABQ1TH17_9GAMM</name>
<dbReference type="EMBL" id="BMIT01000006">
    <property type="protein sequence ID" value="GGE95192.1"/>
    <property type="molecule type" value="Genomic_DNA"/>
</dbReference>
<protein>
    <recommendedName>
        <fullName evidence="3">DUF1496 domain-containing protein</fullName>
    </recommendedName>
</protein>
<comment type="caution">
    <text evidence="1">The sequence shown here is derived from an EMBL/GenBank/DDBJ whole genome shotgun (WGS) entry which is preliminary data.</text>
</comment>
<dbReference type="RefSeq" id="WP_105173382.1">
    <property type="nucleotide sequence ID" value="NZ_BMIT01000006.1"/>
</dbReference>
<accession>A0ABQ1TH17</accession>
<evidence type="ECO:0008006" key="3">
    <source>
        <dbReference type="Google" id="ProtNLM"/>
    </source>
</evidence>